<feature type="transmembrane region" description="Helical" evidence="2">
    <location>
        <begin position="1039"/>
        <end position="1062"/>
    </location>
</feature>
<evidence type="ECO:0000256" key="2">
    <source>
        <dbReference type="SAM" id="Phobius"/>
    </source>
</evidence>
<reference evidence="4" key="1">
    <citation type="journal article" date="2006" name="PLoS Biol.">
        <title>Macronuclear genome sequence of the ciliate Tetrahymena thermophila, a model eukaryote.</title>
        <authorList>
            <person name="Eisen J.A."/>
            <person name="Coyne R.S."/>
            <person name="Wu M."/>
            <person name="Wu D."/>
            <person name="Thiagarajan M."/>
            <person name="Wortman J.R."/>
            <person name="Badger J.H."/>
            <person name="Ren Q."/>
            <person name="Amedeo P."/>
            <person name="Jones K.M."/>
            <person name="Tallon L.J."/>
            <person name="Delcher A.L."/>
            <person name="Salzberg S.L."/>
            <person name="Silva J.C."/>
            <person name="Haas B.J."/>
            <person name="Majoros W.H."/>
            <person name="Farzad M."/>
            <person name="Carlton J.M."/>
            <person name="Smith R.K. Jr."/>
            <person name="Garg J."/>
            <person name="Pearlman R.E."/>
            <person name="Karrer K.M."/>
            <person name="Sun L."/>
            <person name="Manning G."/>
            <person name="Elde N.C."/>
            <person name="Turkewitz A.P."/>
            <person name="Asai D.J."/>
            <person name="Wilkes D.E."/>
            <person name="Wang Y."/>
            <person name="Cai H."/>
            <person name="Collins K."/>
            <person name="Stewart B.A."/>
            <person name="Lee S.R."/>
            <person name="Wilamowska K."/>
            <person name="Weinberg Z."/>
            <person name="Ruzzo W.L."/>
            <person name="Wloga D."/>
            <person name="Gaertig J."/>
            <person name="Frankel J."/>
            <person name="Tsao C.-C."/>
            <person name="Gorovsky M.A."/>
            <person name="Keeling P.J."/>
            <person name="Waller R.F."/>
            <person name="Patron N.J."/>
            <person name="Cherry J.M."/>
            <person name="Stover N.A."/>
            <person name="Krieger C.J."/>
            <person name="del Toro C."/>
            <person name="Ryder H.F."/>
            <person name="Williamson S.C."/>
            <person name="Barbeau R.A."/>
            <person name="Hamilton E.P."/>
            <person name="Orias E."/>
        </authorList>
    </citation>
    <scope>NUCLEOTIDE SEQUENCE [LARGE SCALE GENOMIC DNA]</scope>
    <source>
        <strain evidence="4">SB210</strain>
    </source>
</reference>
<feature type="compositionally biased region" description="Polar residues" evidence="1">
    <location>
        <begin position="722"/>
        <end position="739"/>
    </location>
</feature>
<evidence type="ECO:0000313" key="4">
    <source>
        <dbReference type="Proteomes" id="UP000009168"/>
    </source>
</evidence>
<accession>Q23FY9</accession>
<dbReference type="Proteomes" id="UP000009168">
    <property type="component" value="Unassembled WGS sequence"/>
</dbReference>
<feature type="compositionally biased region" description="Basic residues" evidence="1">
    <location>
        <begin position="746"/>
        <end position="759"/>
    </location>
</feature>
<dbReference type="KEGG" id="tet:TTHERM_00077760"/>
<dbReference type="PANTHER" id="PTHR31600:SF2">
    <property type="entry name" value="GAMETE ENRICHED GENE 10 PROTEIN-RELATED"/>
    <property type="match status" value="1"/>
</dbReference>
<dbReference type="GeneID" id="7837022"/>
<dbReference type="PANTHER" id="PTHR31600">
    <property type="entry name" value="TINY MACROCYSTS PROTEIN B-RELATED"/>
    <property type="match status" value="1"/>
</dbReference>
<dbReference type="OrthoDB" id="299087at2759"/>
<feature type="transmembrane region" description="Helical" evidence="2">
    <location>
        <begin position="827"/>
        <end position="849"/>
    </location>
</feature>
<evidence type="ECO:0000256" key="1">
    <source>
        <dbReference type="SAM" id="MobiDB-lite"/>
    </source>
</evidence>
<feature type="transmembrane region" description="Helical" evidence="2">
    <location>
        <begin position="1418"/>
        <end position="1439"/>
    </location>
</feature>
<dbReference type="EMBL" id="GG662704">
    <property type="protein sequence ID" value="EAR95471.2"/>
    <property type="molecule type" value="Genomic_DNA"/>
</dbReference>
<dbReference type="HOGENOM" id="CLU_259162_0_0_1"/>
<keyword evidence="2" id="KW-0472">Membrane</keyword>
<keyword evidence="2 3" id="KW-0812">Transmembrane</keyword>
<keyword evidence="2" id="KW-1133">Transmembrane helix</keyword>
<dbReference type="RefSeq" id="XP_001015716.2">
    <property type="nucleotide sequence ID" value="XM_001015716.2"/>
</dbReference>
<evidence type="ECO:0000313" key="3">
    <source>
        <dbReference type="EMBL" id="EAR95471.2"/>
    </source>
</evidence>
<name>Q23FY9_TETTS</name>
<feature type="transmembrane region" description="Helical" evidence="2">
    <location>
        <begin position="1178"/>
        <end position="1201"/>
    </location>
</feature>
<dbReference type="InParanoid" id="Q23FY9"/>
<feature type="region of interest" description="Disordered" evidence="1">
    <location>
        <begin position="785"/>
        <end position="804"/>
    </location>
</feature>
<organism evidence="3 4">
    <name type="scientific">Tetrahymena thermophila (strain SB210)</name>
    <dbReference type="NCBI Taxonomy" id="312017"/>
    <lineage>
        <taxon>Eukaryota</taxon>
        <taxon>Sar</taxon>
        <taxon>Alveolata</taxon>
        <taxon>Ciliophora</taxon>
        <taxon>Intramacronucleata</taxon>
        <taxon>Oligohymenophorea</taxon>
        <taxon>Hymenostomatida</taxon>
        <taxon>Tetrahymenina</taxon>
        <taxon>Tetrahymenidae</taxon>
        <taxon>Tetrahymena</taxon>
    </lineage>
</organism>
<dbReference type="InterPro" id="IPR052994">
    <property type="entry name" value="Tiny_macrocysts_regulators"/>
</dbReference>
<proteinExistence type="predicted"/>
<sequence>MMLSYISYLFEIMNISTRSYNMIFNYQNKMFQRQLLSLKEFQSLNTIFLRLNKQFENFFKSPKIQNQRIQMMLIIDFDEYIEVFRQQIRYYLLILGEYYDYLCSNFIKLEELHNQSKQILEKLEKCQQLQNWLFDINPDDKQLLYLATIYSNILDFRNRKLVDFVTKSQQLTQQFIIPQEINLQKFFNPNTCAIYASLNTAGGEIKKVSNNFSNIFNFKNQSIISKSINQLIPRGMFNDHDDFLSNFKSKGNMSIINQGIFLFIFNKFHFYLFIYQIKFYQFFNFIKLDSKLSQLIFYLCLFNKFKQVNAYQIDLNFILKGERMVFGFNSQGFIFPIMIRLKIENILGELGICAYITNLYETNEFIFIDSNENISDVTENLYLNTFSTVYSKSQLVQKNINQILPISMIIKQLQEYNLNYQTVMILQKKQLYQSPKKGTENFNFNQGQTFKLLNQKLAEISERDAMFAVNVQIRQIFTQIGKKYYYLEISHINHLRDYDEKRNYLNKLRECLDQYEEYDQANANGKTFSEINNLKFDQLNKLDQTASRYFDSEKQLSQSNESVSEQIQVEDQTVILESSVKKRSHMANSVKRTHLNEKELILFTNMMAQQGNTAYQSLYNQNIQEKSIEQSQLQKYFNFEFSRFPLQEEVVLQELQLNDLNSADNQLPFSPKENSHRQLLMQHNTNDINSQAEEENLFQQNQNSSKKFQQISTEIFSKVAQEQEQQTASSPTLKNQSQFKRNMSQKQKRNQRRKGRRQTTKLVIKKYESTNRICEDSSKFSNDQNNFYEKKEDKGNDAQSVQSVNTNLSEQKKQQIINQINSQNSSFIVKIFIISVIFSFITLVCVSSIQYDQLNQSIDRYYLDFQQLNLFNQMNDINLIVLSQKTFLELFKNSPQLAQSTFNQTFLQAEMQRSQIYLNQQLANFTLKTLRAINADPSQNYQKVFVTKNTSLNFTDYTVENSNQYIRNFTVINELLIFRQQYFEVLTPQTQSLLAEKTNNRMDFLWDNYLNIFRSSYTVQGAVEDQVKQEFSYIDNVQLLNLIVLLVVVGVLVVLVVPMNILGQIQAEKILKLLGSFQPDKLQKYVDLIEYCIIKVDEMVDNKQINYRDLDEVLKQNSNQIVSSNEHYNKEMNIEEAKNINVQSNVNGDKMNIIHRIQNKRTRSVASFNSLQKISLPIIFISLVVIFIQMIYPIVSLLVIAQFKKEGEVVISERISIFDATSLILDYHANHYGYWLTNYILQQSPSSQDFYRADQQMQNIVRLHQSGDDYLQKVSNIMADTQIKRKNQQKFEDIFITMLNQDICQVIQNYPQYFAIEIQQIDCENIMSGVLSRGFIITMKQISQYFTGFLQLYQQLQSNSIPQKSITQYLIDIQKQSNLIDGYNQLIRYLKLISFALDNYLFESQVDYYNYIVKLNQYLFIMQLIIIIMTFIFGWTFFYKKFTNKLKEVKNLLKLFHINLILDNQIFMAYFKKNKNQLV</sequence>
<feature type="region of interest" description="Disordered" evidence="1">
    <location>
        <begin position="722"/>
        <end position="762"/>
    </location>
</feature>
<gene>
    <name evidence="3" type="ORF">TTHERM_00077760</name>
</gene>
<keyword evidence="4" id="KW-1185">Reference proteome</keyword>
<protein>
    <submittedName>
        <fullName evidence="3">Transmembrane protein, putative</fullName>
    </submittedName>
</protein>